<reference evidence="2 3" key="1">
    <citation type="journal article" date="2023" name="Sci. Data">
        <title>Genome assembly of the Korean intertidal mud-creeper Batillaria attramentaria.</title>
        <authorList>
            <person name="Patra A.K."/>
            <person name="Ho P.T."/>
            <person name="Jun S."/>
            <person name="Lee S.J."/>
            <person name="Kim Y."/>
            <person name="Won Y.J."/>
        </authorList>
    </citation>
    <scope>NUCLEOTIDE SEQUENCE [LARGE SCALE GENOMIC DNA]</scope>
    <source>
        <strain evidence="2">Wonlab-2016</strain>
    </source>
</reference>
<dbReference type="AlphaFoldDB" id="A0ABD0LM74"/>
<keyword evidence="3" id="KW-1185">Reference proteome</keyword>
<dbReference type="Proteomes" id="UP001519460">
    <property type="component" value="Unassembled WGS sequence"/>
</dbReference>
<protein>
    <submittedName>
        <fullName evidence="2">Uncharacterized protein</fullName>
    </submittedName>
</protein>
<organism evidence="2 3">
    <name type="scientific">Batillaria attramentaria</name>
    <dbReference type="NCBI Taxonomy" id="370345"/>
    <lineage>
        <taxon>Eukaryota</taxon>
        <taxon>Metazoa</taxon>
        <taxon>Spiralia</taxon>
        <taxon>Lophotrochozoa</taxon>
        <taxon>Mollusca</taxon>
        <taxon>Gastropoda</taxon>
        <taxon>Caenogastropoda</taxon>
        <taxon>Sorbeoconcha</taxon>
        <taxon>Cerithioidea</taxon>
        <taxon>Batillariidae</taxon>
        <taxon>Batillaria</taxon>
    </lineage>
</organism>
<dbReference type="EMBL" id="JACVVK020000039">
    <property type="protein sequence ID" value="KAK7500103.1"/>
    <property type="molecule type" value="Genomic_DNA"/>
</dbReference>
<evidence type="ECO:0000313" key="2">
    <source>
        <dbReference type="EMBL" id="KAK7500103.1"/>
    </source>
</evidence>
<gene>
    <name evidence="2" type="ORF">BaRGS_00008650</name>
</gene>
<comment type="caution">
    <text evidence="2">The sequence shown here is derived from an EMBL/GenBank/DDBJ whole genome shotgun (WGS) entry which is preliminary data.</text>
</comment>
<evidence type="ECO:0000256" key="1">
    <source>
        <dbReference type="SAM" id="MobiDB-lite"/>
    </source>
</evidence>
<feature type="compositionally biased region" description="Basic and acidic residues" evidence="1">
    <location>
        <begin position="67"/>
        <end position="85"/>
    </location>
</feature>
<accession>A0ABD0LM74</accession>
<name>A0ABD0LM74_9CAEN</name>
<feature type="compositionally biased region" description="Acidic residues" evidence="1">
    <location>
        <begin position="86"/>
        <end position="95"/>
    </location>
</feature>
<feature type="region of interest" description="Disordered" evidence="1">
    <location>
        <begin position="34"/>
        <end position="95"/>
    </location>
</feature>
<feature type="compositionally biased region" description="Polar residues" evidence="1">
    <location>
        <begin position="49"/>
        <end position="64"/>
    </location>
</feature>
<evidence type="ECO:0000313" key="3">
    <source>
        <dbReference type="Proteomes" id="UP001519460"/>
    </source>
</evidence>
<sequence>MFKDLHHPSIQSITTWETPSKLSVLVFVTGVADSSVQETGKEEEPPDSPTQDEFVSDTFNSQQLTEEDVRRDLEQLGVKDDKKEGEADEALDEEWEKELMEELLELKD</sequence>
<proteinExistence type="predicted"/>